<dbReference type="GO" id="GO:0008168">
    <property type="term" value="F:methyltransferase activity"/>
    <property type="evidence" value="ECO:0007669"/>
    <property type="project" value="UniProtKB-KW"/>
</dbReference>
<accession>A0ABW3F235</accession>
<dbReference type="EMBL" id="JBHTKB010000001">
    <property type="protein sequence ID" value="MFD0912482.1"/>
    <property type="molecule type" value="Genomic_DNA"/>
</dbReference>
<evidence type="ECO:0000259" key="1">
    <source>
        <dbReference type="Pfam" id="PF08241"/>
    </source>
</evidence>
<name>A0ABW3F235_9PROT</name>
<keyword evidence="3" id="KW-1185">Reference proteome</keyword>
<protein>
    <submittedName>
        <fullName evidence="2">Class I SAM-dependent methyltransferase</fullName>
        <ecNumber evidence="2">2.1.1.-</ecNumber>
    </submittedName>
</protein>
<keyword evidence="2" id="KW-0808">Transferase</keyword>
<feature type="domain" description="Methyltransferase type 11" evidence="1">
    <location>
        <begin position="39"/>
        <end position="137"/>
    </location>
</feature>
<evidence type="ECO:0000313" key="3">
    <source>
        <dbReference type="Proteomes" id="UP001597128"/>
    </source>
</evidence>
<dbReference type="PANTHER" id="PTHR43591">
    <property type="entry name" value="METHYLTRANSFERASE"/>
    <property type="match status" value="1"/>
</dbReference>
<dbReference type="InterPro" id="IPR013216">
    <property type="entry name" value="Methyltransf_11"/>
</dbReference>
<comment type="caution">
    <text evidence="2">The sequence shown here is derived from an EMBL/GenBank/DDBJ whole genome shotgun (WGS) entry which is preliminary data.</text>
</comment>
<dbReference type="Gene3D" id="3.40.50.150">
    <property type="entry name" value="Vaccinia Virus protein VP39"/>
    <property type="match status" value="1"/>
</dbReference>
<reference evidence="3" key="1">
    <citation type="journal article" date="2019" name="Int. J. Syst. Evol. Microbiol.">
        <title>The Global Catalogue of Microorganisms (GCM) 10K type strain sequencing project: providing services to taxonomists for standard genome sequencing and annotation.</title>
        <authorList>
            <consortium name="The Broad Institute Genomics Platform"/>
            <consortium name="The Broad Institute Genome Sequencing Center for Infectious Disease"/>
            <person name="Wu L."/>
            <person name="Ma J."/>
        </authorList>
    </citation>
    <scope>NUCLEOTIDE SEQUENCE [LARGE SCALE GENOMIC DNA]</scope>
    <source>
        <strain evidence="3">CCUG 58412</strain>
    </source>
</reference>
<dbReference type="Proteomes" id="UP001597128">
    <property type="component" value="Unassembled WGS sequence"/>
</dbReference>
<dbReference type="InterPro" id="IPR029063">
    <property type="entry name" value="SAM-dependent_MTases_sf"/>
</dbReference>
<dbReference type="SUPFAM" id="SSF53335">
    <property type="entry name" value="S-adenosyl-L-methionine-dependent methyltransferases"/>
    <property type="match status" value="1"/>
</dbReference>
<dbReference type="Pfam" id="PF08241">
    <property type="entry name" value="Methyltransf_11"/>
    <property type="match status" value="1"/>
</dbReference>
<proteinExistence type="predicted"/>
<keyword evidence="2" id="KW-0489">Methyltransferase</keyword>
<gene>
    <name evidence="2" type="ORF">ACFQ1Z_02875</name>
</gene>
<evidence type="ECO:0000313" key="2">
    <source>
        <dbReference type="EMBL" id="MFD0912482.1"/>
    </source>
</evidence>
<dbReference type="GO" id="GO:0032259">
    <property type="term" value="P:methylation"/>
    <property type="evidence" value="ECO:0007669"/>
    <property type="project" value="UniProtKB-KW"/>
</dbReference>
<organism evidence="2 3">
    <name type="scientific">Methylophilus luteus</name>
    <dbReference type="NCBI Taxonomy" id="640108"/>
    <lineage>
        <taxon>Bacteria</taxon>
        <taxon>Pseudomonadati</taxon>
        <taxon>Pseudomonadota</taxon>
        <taxon>Betaproteobacteria</taxon>
        <taxon>Nitrosomonadales</taxon>
        <taxon>Methylophilaceae</taxon>
        <taxon>Methylophilus</taxon>
    </lineage>
</organism>
<dbReference type="RefSeq" id="WP_379055457.1">
    <property type="nucleotide sequence ID" value="NZ_JBHTKB010000001.1"/>
</dbReference>
<dbReference type="EC" id="2.1.1.-" evidence="2"/>
<sequence length="269" mass="30104">MQPLYDKIGASYSRTRCADAAITATLAELLAVHAEGNYLDLACGSGNYTLALAALAGTWHGVDLSETMIRQARVQRPWHKHAQDASVYWQLGTVNALPYKNAFFDGVLCTLSIHHFSNLHRAFREAYRVMRQGRIVLFTAFPKQMRGYWLCHYFPQMMKRAIAQMPTEARVTAALQSAGFEIERIVPFCVNNSLTDLFLYSGKARPEQYLDPEVRANISSFSELCSSKELASGLQRLQQDIASGAFAQVAESYRIGQGDYAYVVARKSL</sequence>
<dbReference type="CDD" id="cd02440">
    <property type="entry name" value="AdoMet_MTases"/>
    <property type="match status" value="1"/>
</dbReference>